<dbReference type="AlphaFoldDB" id="A0A1I4MR77"/>
<keyword evidence="1" id="KW-1133">Transmembrane helix</keyword>
<feature type="transmembrane region" description="Helical" evidence="1">
    <location>
        <begin position="30"/>
        <end position="48"/>
    </location>
</feature>
<proteinExistence type="predicted"/>
<dbReference type="OrthoDB" id="2989824at2"/>
<name>A0A1I4MR77_9BACI</name>
<feature type="transmembrane region" description="Helical" evidence="1">
    <location>
        <begin position="80"/>
        <end position="98"/>
    </location>
</feature>
<keyword evidence="1" id="KW-0472">Membrane</keyword>
<accession>A0A1I4MR77</accession>
<organism evidence="2 3">
    <name type="scientific">Salibacterium qingdaonense</name>
    <dbReference type="NCBI Taxonomy" id="266892"/>
    <lineage>
        <taxon>Bacteria</taxon>
        <taxon>Bacillati</taxon>
        <taxon>Bacillota</taxon>
        <taxon>Bacilli</taxon>
        <taxon>Bacillales</taxon>
        <taxon>Bacillaceae</taxon>
    </lineage>
</organism>
<feature type="transmembrane region" description="Helical" evidence="1">
    <location>
        <begin position="55"/>
        <end position="74"/>
    </location>
</feature>
<keyword evidence="1" id="KW-0812">Transmembrane</keyword>
<evidence type="ECO:0000256" key="1">
    <source>
        <dbReference type="SAM" id="Phobius"/>
    </source>
</evidence>
<dbReference type="RefSeq" id="WP_090927078.1">
    <property type="nucleotide sequence ID" value="NZ_FOTY01000013.1"/>
</dbReference>
<protein>
    <recommendedName>
        <fullName evidence="4">DUF5668 domain-containing protein</fullName>
    </recommendedName>
</protein>
<feature type="transmembrane region" description="Helical" evidence="1">
    <location>
        <begin position="105"/>
        <end position="123"/>
    </location>
</feature>
<evidence type="ECO:0000313" key="3">
    <source>
        <dbReference type="Proteomes" id="UP000199668"/>
    </source>
</evidence>
<keyword evidence="3" id="KW-1185">Reference proteome</keyword>
<feature type="transmembrane region" description="Helical" evidence="1">
    <location>
        <begin position="7"/>
        <end position="24"/>
    </location>
</feature>
<sequence length="159" mass="17553">MKKQSIFYGIIVSGLALMLIVENWELTAGGLWTAWPVLLLVSGTAFLLESISGRIPLSFLPGVILSLFGIHFYLLEFTAFWPDHTGMYFLYFGAAFLADSLKTRNSGWFTGILLSILGAGFLYSSVLKQTAGPHASYIVEMFGPLLLLGFGLYMVIVRK</sequence>
<dbReference type="STRING" id="266892.SAMN04488054_11316"/>
<reference evidence="2 3" key="1">
    <citation type="submission" date="2016-10" db="EMBL/GenBank/DDBJ databases">
        <authorList>
            <person name="de Groot N.N."/>
        </authorList>
    </citation>
    <scope>NUCLEOTIDE SEQUENCE [LARGE SCALE GENOMIC DNA]</scope>
    <source>
        <strain evidence="2 3">CGMCC 1.6134</strain>
    </source>
</reference>
<evidence type="ECO:0000313" key="2">
    <source>
        <dbReference type="EMBL" id="SFM05822.1"/>
    </source>
</evidence>
<evidence type="ECO:0008006" key="4">
    <source>
        <dbReference type="Google" id="ProtNLM"/>
    </source>
</evidence>
<dbReference type="EMBL" id="FOTY01000013">
    <property type="protein sequence ID" value="SFM05822.1"/>
    <property type="molecule type" value="Genomic_DNA"/>
</dbReference>
<feature type="transmembrane region" description="Helical" evidence="1">
    <location>
        <begin position="135"/>
        <end position="156"/>
    </location>
</feature>
<gene>
    <name evidence="2" type="ORF">SAMN04488054_11316</name>
</gene>
<dbReference type="Proteomes" id="UP000199668">
    <property type="component" value="Unassembled WGS sequence"/>
</dbReference>